<evidence type="ECO:0000256" key="3">
    <source>
        <dbReference type="ARBA" id="ARBA00022448"/>
    </source>
</evidence>
<feature type="transmembrane region" description="Helical" evidence="8">
    <location>
        <begin position="332"/>
        <end position="351"/>
    </location>
</feature>
<evidence type="ECO:0000256" key="1">
    <source>
        <dbReference type="ARBA" id="ARBA00004651"/>
    </source>
</evidence>
<dbReference type="EMBL" id="FRDL01000003">
    <property type="protein sequence ID" value="SHN60345.1"/>
    <property type="molecule type" value="Genomic_DNA"/>
</dbReference>
<keyword evidence="7 8" id="KW-0472">Membrane</keyword>
<name>A0A1M7SPG1_9RHOB</name>
<keyword evidence="8" id="KW-0460">Magnesium</keyword>
<dbReference type="OrthoDB" id="9803416at2"/>
<keyword evidence="8" id="KW-0406">Ion transport</keyword>
<accession>A0A1M7SPG1</accession>
<comment type="subcellular location">
    <subcellularLocation>
        <location evidence="1">Cell membrane</location>
        <topology evidence="1">Multi-pass membrane protein</topology>
    </subcellularLocation>
    <subcellularLocation>
        <location evidence="8">Membrane</location>
        <topology evidence="8">Multi-pass membrane protein</topology>
    </subcellularLocation>
</comment>
<keyword evidence="3 8" id="KW-0813">Transport</keyword>
<keyword evidence="5 8" id="KW-0812">Transmembrane</keyword>
<evidence type="ECO:0000256" key="4">
    <source>
        <dbReference type="ARBA" id="ARBA00022475"/>
    </source>
</evidence>
<dbReference type="InterPro" id="IPR045863">
    <property type="entry name" value="CorA_TM1_TM2"/>
</dbReference>
<evidence type="ECO:0000256" key="5">
    <source>
        <dbReference type="ARBA" id="ARBA00022692"/>
    </source>
</evidence>
<dbReference type="GO" id="GO:0015087">
    <property type="term" value="F:cobalt ion transmembrane transporter activity"/>
    <property type="evidence" value="ECO:0007669"/>
    <property type="project" value="UniProtKB-UniRule"/>
</dbReference>
<dbReference type="InterPro" id="IPR045861">
    <property type="entry name" value="CorA_cytoplasmic_dom"/>
</dbReference>
<dbReference type="RefSeq" id="WP_072746663.1">
    <property type="nucleotide sequence ID" value="NZ_FOHL01000001.1"/>
</dbReference>
<keyword evidence="11" id="KW-1185">Reference proteome</keyword>
<protein>
    <recommendedName>
        <fullName evidence="8">Magnesium transport protein CorA</fullName>
    </recommendedName>
</protein>
<dbReference type="Gene3D" id="1.20.58.340">
    <property type="entry name" value="Magnesium transport protein CorA, transmembrane region"/>
    <property type="match status" value="2"/>
</dbReference>
<dbReference type="GO" id="GO:0050897">
    <property type="term" value="F:cobalt ion binding"/>
    <property type="evidence" value="ECO:0007669"/>
    <property type="project" value="TreeGrafter"/>
</dbReference>
<evidence type="ECO:0000256" key="7">
    <source>
        <dbReference type="ARBA" id="ARBA00023136"/>
    </source>
</evidence>
<dbReference type="SUPFAM" id="SSF144083">
    <property type="entry name" value="Magnesium transport protein CorA, transmembrane region"/>
    <property type="match status" value="1"/>
</dbReference>
<dbReference type="NCBIfam" id="TIGR00383">
    <property type="entry name" value="corA"/>
    <property type="match status" value="1"/>
</dbReference>
<keyword evidence="6 8" id="KW-1133">Transmembrane helix</keyword>
<reference evidence="10 11" key="1">
    <citation type="submission" date="2016-12" db="EMBL/GenBank/DDBJ databases">
        <authorList>
            <person name="Song W.-J."/>
            <person name="Kurnit D.M."/>
        </authorList>
    </citation>
    <scope>NUCLEOTIDE SEQUENCE [LARGE SCALE GENOMIC DNA]</scope>
    <source>
        <strain evidence="10 11">CGMCC 1.10808</strain>
    </source>
</reference>
<dbReference type="PANTHER" id="PTHR46494:SF1">
    <property type="entry name" value="CORA FAMILY METAL ION TRANSPORTER (EUROFUNG)"/>
    <property type="match status" value="1"/>
</dbReference>
<dbReference type="FunFam" id="1.20.58.340:FF:000012">
    <property type="entry name" value="Magnesium transport protein CorA"/>
    <property type="match status" value="1"/>
</dbReference>
<dbReference type="Proteomes" id="UP000184066">
    <property type="component" value="Unassembled WGS sequence"/>
</dbReference>
<dbReference type="GO" id="GO:0005886">
    <property type="term" value="C:plasma membrane"/>
    <property type="evidence" value="ECO:0007669"/>
    <property type="project" value="UniProtKB-SubCell"/>
</dbReference>
<dbReference type="AlphaFoldDB" id="A0A1M7SPG1"/>
<organism evidence="10 11">
    <name type="scientific">Oceanicella actignis</name>
    <dbReference type="NCBI Taxonomy" id="1189325"/>
    <lineage>
        <taxon>Bacteria</taxon>
        <taxon>Pseudomonadati</taxon>
        <taxon>Pseudomonadota</taxon>
        <taxon>Alphaproteobacteria</taxon>
        <taxon>Rhodobacterales</taxon>
        <taxon>Paracoccaceae</taxon>
        <taxon>Oceanicella</taxon>
    </lineage>
</organism>
<feature type="transmembrane region" description="Helical" evidence="8">
    <location>
        <begin position="291"/>
        <end position="312"/>
    </location>
</feature>
<dbReference type="PANTHER" id="PTHR46494">
    <property type="entry name" value="CORA FAMILY METAL ION TRANSPORTER (EUROFUNG)"/>
    <property type="match status" value="1"/>
</dbReference>
<evidence type="ECO:0000313" key="11">
    <source>
        <dbReference type="Proteomes" id="UP000184066"/>
    </source>
</evidence>
<feature type="region of interest" description="Disordered" evidence="9">
    <location>
        <begin position="1"/>
        <end position="25"/>
    </location>
</feature>
<dbReference type="InterPro" id="IPR002523">
    <property type="entry name" value="MgTranspt_CorA/ZnTranspt_ZntB"/>
</dbReference>
<keyword evidence="4 8" id="KW-1003">Cell membrane</keyword>
<evidence type="ECO:0000256" key="2">
    <source>
        <dbReference type="ARBA" id="ARBA00009765"/>
    </source>
</evidence>
<dbReference type="GO" id="GO:0000287">
    <property type="term" value="F:magnesium ion binding"/>
    <property type="evidence" value="ECO:0007669"/>
    <property type="project" value="TreeGrafter"/>
</dbReference>
<evidence type="ECO:0000256" key="6">
    <source>
        <dbReference type="ARBA" id="ARBA00022989"/>
    </source>
</evidence>
<dbReference type="Pfam" id="PF01544">
    <property type="entry name" value="CorA"/>
    <property type="match status" value="1"/>
</dbReference>
<gene>
    <name evidence="8" type="primary">corA</name>
    <name evidence="10" type="ORF">SAMN05216200_10361</name>
</gene>
<proteinExistence type="inferred from homology"/>
<comment type="function">
    <text evidence="8">Mediates influx of magnesium ions.</text>
</comment>
<dbReference type="Gene3D" id="3.30.460.20">
    <property type="entry name" value="CorA soluble domain-like"/>
    <property type="match status" value="1"/>
</dbReference>
<dbReference type="CDD" id="cd12828">
    <property type="entry name" value="TmCorA-like_1"/>
    <property type="match status" value="1"/>
</dbReference>
<dbReference type="InterPro" id="IPR004488">
    <property type="entry name" value="Mg/Co-transport_prot_CorA"/>
</dbReference>
<dbReference type="GO" id="GO:0015095">
    <property type="term" value="F:magnesium ion transmembrane transporter activity"/>
    <property type="evidence" value="ECO:0007669"/>
    <property type="project" value="UniProtKB-UniRule"/>
</dbReference>
<sequence length="373" mass="41355">MARAHSPNTQARRRRRIDPRRIGASPVAILTPPDARPTRIRTHVYDGAHHEIREGCAPPVEGAFRWVEIAGLADADAIAAAARALGLSDLAVAEIFQTDQRPQTEIDGALVQTFIRAPLGGPPLAGEQLCLVLGPGFALSVSESGHELFAPVLRRLEAGTGRIRSDPAYLFYALIDATLDAWFPLLERYGDAMERIEEAILRSPDHGMIGDIHQLRRDLLNMRRALWPLRDALAPLTREDSDRIPPWMRPYMRDLSDHAFQALDMVELYREVSQGLIDLHMSALSNRMNEVMKVLTIIATLFIPMTFIAGVYGMNFDRASPWNMPELGWRYGYPFALGLMGASAAAMIWLFRRHGWLGGGKGAPPGPDKPTGD</sequence>
<evidence type="ECO:0000256" key="9">
    <source>
        <dbReference type="SAM" id="MobiDB-lite"/>
    </source>
</evidence>
<dbReference type="STRING" id="1189325.SAMN04488119_10160"/>
<feature type="compositionally biased region" description="Polar residues" evidence="9">
    <location>
        <begin position="1"/>
        <end position="10"/>
    </location>
</feature>
<dbReference type="SUPFAM" id="SSF143865">
    <property type="entry name" value="CorA soluble domain-like"/>
    <property type="match status" value="1"/>
</dbReference>
<evidence type="ECO:0000313" key="10">
    <source>
        <dbReference type="EMBL" id="SHN60345.1"/>
    </source>
</evidence>
<evidence type="ECO:0000256" key="8">
    <source>
        <dbReference type="RuleBase" id="RU362010"/>
    </source>
</evidence>
<comment type="similarity">
    <text evidence="2 8">Belongs to the CorA metal ion transporter (MIT) (TC 1.A.35) family.</text>
</comment>